<sequence length="334" mass="39063">MQRYEYYEISSPGLRSTSSNPFKNDTVALISLQKENQELRKRLKDLNIKLTDAITQKESKKRRPSPTKVAEDGHQKAESKLESYINEKRLLHQRIDKLSDPNYECSLKDKIQRLQNVLISKQNAHKLLNATLSIKETAARGNEEASPSDYANYLAAISLYTQRIKKLDETERLNMQGLQEWSQKYQELNQNYLELKNIVGDAEISMKREQDLKERIKEREWQLKVKEKEFNANFRDLNQRIKELELESSEIQREENFTKLEIARKSEALDDINKEFKRNRIGGLSPIVSKKGRLNGNISFITNHEYSPRIGTDSSFIYNLSKPNPYYSKTPLPF</sequence>
<evidence type="ECO:0000256" key="2">
    <source>
        <dbReference type="SAM" id="MobiDB-lite"/>
    </source>
</evidence>
<feature type="coiled-coil region" evidence="1">
    <location>
        <begin position="178"/>
        <end position="261"/>
    </location>
</feature>
<dbReference type="Proteomes" id="UP001162131">
    <property type="component" value="Unassembled WGS sequence"/>
</dbReference>
<comment type="caution">
    <text evidence="3">The sequence shown here is derived from an EMBL/GenBank/DDBJ whole genome shotgun (WGS) entry which is preliminary data.</text>
</comment>
<protein>
    <submittedName>
        <fullName evidence="3">Uncharacterized protein</fullName>
    </submittedName>
</protein>
<name>A0AAU9IKE5_9CILI</name>
<reference evidence="3" key="1">
    <citation type="submission" date="2021-09" db="EMBL/GenBank/DDBJ databases">
        <authorList>
            <consortium name="AG Swart"/>
            <person name="Singh M."/>
            <person name="Singh A."/>
            <person name="Seah K."/>
            <person name="Emmerich C."/>
        </authorList>
    </citation>
    <scope>NUCLEOTIDE SEQUENCE</scope>
    <source>
        <strain evidence="3">ATCC30299</strain>
    </source>
</reference>
<dbReference type="AlphaFoldDB" id="A0AAU9IKE5"/>
<evidence type="ECO:0000313" key="4">
    <source>
        <dbReference type="Proteomes" id="UP001162131"/>
    </source>
</evidence>
<feature type="region of interest" description="Disordered" evidence="2">
    <location>
        <begin position="55"/>
        <end position="78"/>
    </location>
</feature>
<proteinExistence type="predicted"/>
<gene>
    <name evidence="3" type="ORF">BSTOLATCC_MIC9522</name>
</gene>
<keyword evidence="4" id="KW-1185">Reference proteome</keyword>
<dbReference type="EMBL" id="CAJZBQ010000011">
    <property type="protein sequence ID" value="CAG9313717.1"/>
    <property type="molecule type" value="Genomic_DNA"/>
</dbReference>
<feature type="compositionally biased region" description="Basic and acidic residues" evidence="2">
    <location>
        <begin position="69"/>
        <end position="78"/>
    </location>
</feature>
<organism evidence="3 4">
    <name type="scientific">Blepharisma stoltei</name>
    <dbReference type="NCBI Taxonomy" id="1481888"/>
    <lineage>
        <taxon>Eukaryota</taxon>
        <taxon>Sar</taxon>
        <taxon>Alveolata</taxon>
        <taxon>Ciliophora</taxon>
        <taxon>Postciliodesmatophora</taxon>
        <taxon>Heterotrichea</taxon>
        <taxon>Heterotrichida</taxon>
        <taxon>Blepharismidae</taxon>
        <taxon>Blepharisma</taxon>
    </lineage>
</organism>
<evidence type="ECO:0000256" key="1">
    <source>
        <dbReference type="SAM" id="Coils"/>
    </source>
</evidence>
<accession>A0AAU9IKE5</accession>
<evidence type="ECO:0000313" key="3">
    <source>
        <dbReference type="EMBL" id="CAG9313717.1"/>
    </source>
</evidence>
<keyword evidence="1" id="KW-0175">Coiled coil</keyword>